<feature type="non-terminal residue" evidence="1">
    <location>
        <position position="1"/>
    </location>
</feature>
<accession>A0AAQ3P7C2</accession>
<dbReference type="EMBL" id="CP144700">
    <property type="protein sequence ID" value="WVZ22371.1"/>
    <property type="molecule type" value="Genomic_DNA"/>
</dbReference>
<evidence type="ECO:0000313" key="1">
    <source>
        <dbReference type="EMBL" id="WVZ22371.1"/>
    </source>
</evidence>
<name>A0AAQ3P7C2_VIGMU</name>
<keyword evidence="2" id="KW-1185">Reference proteome</keyword>
<gene>
    <name evidence="1" type="ORF">V8G54_000915</name>
</gene>
<reference evidence="1 2" key="1">
    <citation type="journal article" date="2023" name="Life. Sci Alliance">
        <title>Evolutionary insights into 3D genome organization and epigenetic landscape of Vigna mungo.</title>
        <authorList>
            <person name="Junaid A."/>
            <person name="Singh B."/>
            <person name="Bhatia S."/>
        </authorList>
    </citation>
    <scope>NUCLEOTIDE SEQUENCE [LARGE SCALE GENOMIC DNA]</scope>
    <source>
        <strain evidence="1">Urdbean</strain>
    </source>
</reference>
<sequence>VNDARRRTHIFTYAPIFLVHLPSQHHEQKENLGMSFSLCLWNPFGFFMKFLPIHAFLVQSSSSILHFRLASALRLRASQHRLWAPLHGGGSDGYGSSCAGDGGGAVGLLWEA</sequence>
<evidence type="ECO:0000313" key="2">
    <source>
        <dbReference type="Proteomes" id="UP001374535"/>
    </source>
</evidence>
<protein>
    <submittedName>
        <fullName evidence="1">Uncharacterized protein</fullName>
    </submittedName>
</protein>
<proteinExistence type="predicted"/>
<organism evidence="1 2">
    <name type="scientific">Vigna mungo</name>
    <name type="common">Black gram</name>
    <name type="synonym">Phaseolus mungo</name>
    <dbReference type="NCBI Taxonomy" id="3915"/>
    <lineage>
        <taxon>Eukaryota</taxon>
        <taxon>Viridiplantae</taxon>
        <taxon>Streptophyta</taxon>
        <taxon>Embryophyta</taxon>
        <taxon>Tracheophyta</taxon>
        <taxon>Spermatophyta</taxon>
        <taxon>Magnoliopsida</taxon>
        <taxon>eudicotyledons</taxon>
        <taxon>Gunneridae</taxon>
        <taxon>Pentapetalae</taxon>
        <taxon>rosids</taxon>
        <taxon>fabids</taxon>
        <taxon>Fabales</taxon>
        <taxon>Fabaceae</taxon>
        <taxon>Papilionoideae</taxon>
        <taxon>50 kb inversion clade</taxon>
        <taxon>NPAAA clade</taxon>
        <taxon>indigoferoid/millettioid clade</taxon>
        <taxon>Phaseoleae</taxon>
        <taxon>Vigna</taxon>
    </lineage>
</organism>
<dbReference type="AlphaFoldDB" id="A0AAQ3P7C2"/>
<dbReference type="Proteomes" id="UP001374535">
    <property type="component" value="Chromosome 1"/>
</dbReference>